<dbReference type="Proteomes" id="UP000836788">
    <property type="component" value="Chromosome 3"/>
</dbReference>
<feature type="binding site" evidence="3">
    <location>
        <position position="37"/>
    </location>
    <ligand>
        <name>ATP</name>
        <dbReference type="ChEBI" id="CHEBI:30616"/>
    </ligand>
</feature>
<dbReference type="InterPro" id="IPR011009">
    <property type="entry name" value="Kinase-like_dom_sf"/>
</dbReference>
<proteinExistence type="inferred from homology"/>
<protein>
    <recommendedName>
        <fullName evidence="5">Protein kinase domain-containing protein</fullName>
    </recommendedName>
</protein>
<dbReference type="EMBL" id="OU594944">
    <property type="protein sequence ID" value="CAG9288663.1"/>
    <property type="molecule type" value="Genomic_DNA"/>
</dbReference>
<dbReference type="Gene3D" id="1.10.510.10">
    <property type="entry name" value="Transferase(Phosphotransferase) domain 1"/>
    <property type="match status" value="1"/>
</dbReference>
<feature type="non-terminal residue" evidence="6">
    <location>
        <position position="1"/>
    </location>
</feature>
<dbReference type="PROSITE" id="PS00108">
    <property type="entry name" value="PROTEIN_KINASE_ST"/>
    <property type="match status" value="1"/>
</dbReference>
<keyword evidence="4" id="KW-0418">Kinase</keyword>
<evidence type="ECO:0000259" key="5">
    <source>
        <dbReference type="PROSITE" id="PS50011"/>
    </source>
</evidence>
<sequence length="137" mass="15548">KYERIQILGKGSFGIVWMARRSDSPEGEFDEKYVAVKNIHIKNEKSNVYAEREISILQELCHPNVIRLIRSYPLHGGSRLVVMQLARGPNLHQLVIKRGAIGMPLARLICRQLIAAVSYLHGRAVIHRDIKPSNCIV</sequence>
<dbReference type="PROSITE" id="PS00107">
    <property type="entry name" value="PROTEIN_KINASE_ATP"/>
    <property type="match status" value="1"/>
</dbReference>
<organism evidence="6">
    <name type="scientific">Phaeodactylum tricornutum</name>
    <name type="common">Diatom</name>
    <dbReference type="NCBI Taxonomy" id="2850"/>
    <lineage>
        <taxon>Eukaryota</taxon>
        <taxon>Sar</taxon>
        <taxon>Stramenopiles</taxon>
        <taxon>Ochrophyta</taxon>
        <taxon>Bacillariophyta</taxon>
        <taxon>Bacillariophyceae</taxon>
        <taxon>Bacillariophycidae</taxon>
        <taxon>Naviculales</taxon>
        <taxon>Phaeodactylaceae</taxon>
        <taxon>Phaeodactylum</taxon>
    </lineage>
</organism>
<dbReference type="SMART" id="SM00220">
    <property type="entry name" value="S_TKc"/>
    <property type="match status" value="1"/>
</dbReference>
<dbReference type="AlphaFoldDB" id="A0A8J9X7U9"/>
<evidence type="ECO:0000256" key="3">
    <source>
        <dbReference type="PROSITE-ProRule" id="PRU10141"/>
    </source>
</evidence>
<dbReference type="SUPFAM" id="SSF56112">
    <property type="entry name" value="Protein kinase-like (PK-like)"/>
    <property type="match status" value="1"/>
</dbReference>
<feature type="domain" description="Protein kinase" evidence="5">
    <location>
        <begin position="2"/>
        <end position="137"/>
    </location>
</feature>
<gene>
    <name evidence="6" type="ORF">PTTT1_LOCUS39231</name>
</gene>
<dbReference type="InterPro" id="IPR045269">
    <property type="entry name" value="Atg1-like"/>
</dbReference>
<evidence type="ECO:0000313" key="6">
    <source>
        <dbReference type="EMBL" id="CAG9288663.1"/>
    </source>
</evidence>
<accession>A0A8J9X7U9</accession>
<keyword evidence="4" id="KW-0808">Transferase</keyword>
<dbReference type="InterPro" id="IPR017441">
    <property type="entry name" value="Protein_kinase_ATP_BS"/>
</dbReference>
<dbReference type="PANTHER" id="PTHR24348">
    <property type="entry name" value="SERINE/THREONINE-PROTEIN KINASE UNC-51-RELATED"/>
    <property type="match status" value="1"/>
</dbReference>
<dbReference type="CDD" id="cd00180">
    <property type="entry name" value="PKc"/>
    <property type="match status" value="1"/>
</dbReference>
<name>A0A8J9X7U9_PHATR</name>
<dbReference type="InterPro" id="IPR000719">
    <property type="entry name" value="Prot_kinase_dom"/>
</dbReference>
<reference evidence="6" key="1">
    <citation type="submission" date="2022-02" db="EMBL/GenBank/DDBJ databases">
        <authorList>
            <person name="Giguere J D."/>
        </authorList>
    </citation>
    <scope>NUCLEOTIDE SEQUENCE</scope>
    <source>
        <strain evidence="6">CCAP 1055/1</strain>
    </source>
</reference>
<dbReference type="GO" id="GO:0005524">
    <property type="term" value="F:ATP binding"/>
    <property type="evidence" value="ECO:0007669"/>
    <property type="project" value="UniProtKB-UniRule"/>
</dbReference>
<dbReference type="InterPro" id="IPR008271">
    <property type="entry name" value="Ser/Thr_kinase_AS"/>
</dbReference>
<dbReference type="GO" id="GO:0010506">
    <property type="term" value="P:regulation of autophagy"/>
    <property type="evidence" value="ECO:0007669"/>
    <property type="project" value="InterPro"/>
</dbReference>
<dbReference type="GO" id="GO:0004674">
    <property type="term" value="F:protein serine/threonine kinase activity"/>
    <property type="evidence" value="ECO:0007669"/>
    <property type="project" value="UniProtKB-KW"/>
</dbReference>
<evidence type="ECO:0000256" key="4">
    <source>
        <dbReference type="RuleBase" id="RU000304"/>
    </source>
</evidence>
<keyword evidence="2 3" id="KW-0067">ATP-binding</keyword>
<evidence type="ECO:0000256" key="1">
    <source>
        <dbReference type="ARBA" id="ARBA00022741"/>
    </source>
</evidence>
<dbReference type="GO" id="GO:0005737">
    <property type="term" value="C:cytoplasm"/>
    <property type="evidence" value="ECO:0007669"/>
    <property type="project" value="TreeGrafter"/>
</dbReference>
<feature type="non-terminal residue" evidence="6">
    <location>
        <position position="137"/>
    </location>
</feature>
<keyword evidence="4" id="KW-0723">Serine/threonine-protein kinase</keyword>
<evidence type="ECO:0000256" key="2">
    <source>
        <dbReference type="ARBA" id="ARBA00022840"/>
    </source>
</evidence>
<comment type="similarity">
    <text evidence="4">Belongs to the protein kinase superfamily.</text>
</comment>
<dbReference type="PROSITE" id="PS50011">
    <property type="entry name" value="PROTEIN_KINASE_DOM"/>
    <property type="match status" value="1"/>
</dbReference>
<keyword evidence="1 3" id="KW-0547">Nucleotide-binding</keyword>
<dbReference type="Pfam" id="PF00069">
    <property type="entry name" value="Pkinase"/>
    <property type="match status" value="1"/>
</dbReference>